<dbReference type="RefSeq" id="WP_084493295.1">
    <property type="nucleotide sequence ID" value="NZ_JAAXOT010000009.1"/>
</dbReference>
<name>A0A846YH88_9NOCA</name>
<dbReference type="InterPro" id="IPR029000">
    <property type="entry name" value="Cyclophilin-like_dom_sf"/>
</dbReference>
<dbReference type="EMBL" id="JAAXOT010000009">
    <property type="protein sequence ID" value="NKY58283.1"/>
    <property type="molecule type" value="Genomic_DNA"/>
</dbReference>
<evidence type="ECO:0000313" key="6">
    <source>
        <dbReference type="Proteomes" id="UP000570678"/>
    </source>
</evidence>
<dbReference type="PANTHER" id="PTHR43309:SF3">
    <property type="entry name" value="5-OXOPROLINASE SUBUNIT C"/>
    <property type="match status" value="1"/>
</dbReference>
<keyword evidence="3" id="KW-0067">ATP-binding</keyword>
<dbReference type="GO" id="GO:0005524">
    <property type="term" value="F:ATP binding"/>
    <property type="evidence" value="ECO:0007669"/>
    <property type="project" value="UniProtKB-KW"/>
</dbReference>
<sequence>MTAVLSDHAGSPPADRCATVTVIDPGPASTLQDLGRPGLAHLGITASGGADRSSLMLANRLVGNPGGVPVIESTFGGLTVVLSADRMIAVAGAPADVRVDDRPVAEPRTLLRAGQRLRLGLSAWGLRTYLAVQGGFEADFVFGSASADCLSGLGTRPLQSGDRLTLGEPYGTPPEVPLELVTPRADPGPLVLDFHWGPRDRLFSPEDRAAFTGRRWSVSNSCDRVGVRLAGTPLTIGSVDLPSEGMALGAVQVPPAGEPIVFLADHPVTGGYPVIGVITERAVDRLAQARPGTPVRFSALPRGGA</sequence>
<organism evidence="5 6">
    <name type="scientific">Nocardia flavorosea</name>
    <dbReference type="NCBI Taxonomy" id="53429"/>
    <lineage>
        <taxon>Bacteria</taxon>
        <taxon>Bacillati</taxon>
        <taxon>Actinomycetota</taxon>
        <taxon>Actinomycetes</taxon>
        <taxon>Mycobacteriales</taxon>
        <taxon>Nocardiaceae</taxon>
        <taxon>Nocardia</taxon>
    </lineage>
</organism>
<accession>A0A846YH88</accession>
<keyword evidence="2" id="KW-0378">Hydrolase</keyword>
<proteinExistence type="predicted"/>
<dbReference type="PANTHER" id="PTHR43309">
    <property type="entry name" value="5-OXOPROLINASE SUBUNIT C"/>
    <property type="match status" value="1"/>
</dbReference>
<evidence type="ECO:0000259" key="4">
    <source>
        <dbReference type="SMART" id="SM00797"/>
    </source>
</evidence>
<protein>
    <submittedName>
        <fullName evidence="5">Biotin-dependent carboxyltransferase family protein</fullName>
    </submittedName>
</protein>
<dbReference type="GO" id="GO:0016740">
    <property type="term" value="F:transferase activity"/>
    <property type="evidence" value="ECO:0007669"/>
    <property type="project" value="UniProtKB-KW"/>
</dbReference>
<evidence type="ECO:0000256" key="3">
    <source>
        <dbReference type="ARBA" id="ARBA00022840"/>
    </source>
</evidence>
<reference evidence="5 6" key="1">
    <citation type="submission" date="2020-04" db="EMBL/GenBank/DDBJ databases">
        <title>MicrobeNet Type strains.</title>
        <authorList>
            <person name="Nicholson A.C."/>
        </authorList>
    </citation>
    <scope>NUCLEOTIDE SEQUENCE [LARGE SCALE GENOMIC DNA]</scope>
    <source>
        <strain evidence="5 6">JCM 3332</strain>
    </source>
</reference>
<evidence type="ECO:0000256" key="2">
    <source>
        <dbReference type="ARBA" id="ARBA00022801"/>
    </source>
</evidence>
<dbReference type="InterPro" id="IPR052708">
    <property type="entry name" value="PxpC"/>
</dbReference>
<dbReference type="AlphaFoldDB" id="A0A846YH88"/>
<dbReference type="SMART" id="SM00797">
    <property type="entry name" value="AHS2"/>
    <property type="match status" value="1"/>
</dbReference>
<keyword evidence="1" id="KW-0547">Nucleotide-binding</keyword>
<dbReference type="SUPFAM" id="SSF50891">
    <property type="entry name" value="Cyclophilin-like"/>
    <property type="match status" value="1"/>
</dbReference>
<comment type="caution">
    <text evidence="5">The sequence shown here is derived from an EMBL/GenBank/DDBJ whole genome shotgun (WGS) entry which is preliminary data.</text>
</comment>
<dbReference type="Pfam" id="PF02626">
    <property type="entry name" value="CT_A_B"/>
    <property type="match status" value="1"/>
</dbReference>
<gene>
    <name evidence="5" type="ORF">HGA15_19495</name>
</gene>
<keyword evidence="6" id="KW-1185">Reference proteome</keyword>
<dbReference type="Proteomes" id="UP000570678">
    <property type="component" value="Unassembled WGS sequence"/>
</dbReference>
<dbReference type="GO" id="GO:0016787">
    <property type="term" value="F:hydrolase activity"/>
    <property type="evidence" value="ECO:0007669"/>
    <property type="project" value="UniProtKB-KW"/>
</dbReference>
<feature type="domain" description="Carboxyltransferase" evidence="4">
    <location>
        <begin position="41"/>
        <end position="303"/>
    </location>
</feature>
<dbReference type="InterPro" id="IPR003778">
    <property type="entry name" value="CT_A_B"/>
</dbReference>
<dbReference type="NCBIfam" id="TIGR00724">
    <property type="entry name" value="urea_amlyse_rel"/>
    <property type="match status" value="1"/>
</dbReference>
<dbReference type="Gene3D" id="2.40.100.10">
    <property type="entry name" value="Cyclophilin-like"/>
    <property type="match status" value="1"/>
</dbReference>
<evidence type="ECO:0000313" key="5">
    <source>
        <dbReference type="EMBL" id="NKY58283.1"/>
    </source>
</evidence>
<evidence type="ECO:0000256" key="1">
    <source>
        <dbReference type="ARBA" id="ARBA00022741"/>
    </source>
</evidence>
<keyword evidence="5" id="KW-0808">Transferase</keyword>